<evidence type="ECO:0000259" key="1">
    <source>
        <dbReference type="Pfam" id="PF01048"/>
    </source>
</evidence>
<dbReference type="OrthoDB" id="4223623at2759"/>
<protein>
    <recommendedName>
        <fullName evidence="1">Nucleoside phosphorylase domain-containing protein</fullName>
    </recommendedName>
</protein>
<dbReference type="GeneID" id="63790766"/>
<dbReference type="Gene3D" id="3.40.50.1580">
    <property type="entry name" value="Nucleoside phosphorylase domain"/>
    <property type="match status" value="1"/>
</dbReference>
<dbReference type="InterPro" id="IPR035994">
    <property type="entry name" value="Nucleoside_phosphorylase_sf"/>
</dbReference>
<name>A0A364KPQ3_TALAM</name>
<keyword evidence="3" id="KW-1185">Reference proteome</keyword>
<dbReference type="InterPro" id="IPR053137">
    <property type="entry name" value="NLR-like"/>
</dbReference>
<organism evidence="2 3">
    <name type="scientific">Talaromyces amestolkiae</name>
    <dbReference type="NCBI Taxonomy" id="1196081"/>
    <lineage>
        <taxon>Eukaryota</taxon>
        <taxon>Fungi</taxon>
        <taxon>Dikarya</taxon>
        <taxon>Ascomycota</taxon>
        <taxon>Pezizomycotina</taxon>
        <taxon>Eurotiomycetes</taxon>
        <taxon>Eurotiomycetidae</taxon>
        <taxon>Eurotiales</taxon>
        <taxon>Trichocomaceae</taxon>
        <taxon>Talaromyces</taxon>
        <taxon>Talaromyces sect. Talaromyces</taxon>
    </lineage>
</organism>
<gene>
    <name evidence="2" type="ORF">BHQ10_001549</name>
</gene>
<dbReference type="AlphaFoldDB" id="A0A364KPQ3"/>
<comment type="caution">
    <text evidence="2">The sequence shown here is derived from an EMBL/GenBank/DDBJ whole genome shotgun (WGS) entry which is preliminary data.</text>
</comment>
<dbReference type="GO" id="GO:0003824">
    <property type="term" value="F:catalytic activity"/>
    <property type="evidence" value="ECO:0007669"/>
    <property type="project" value="InterPro"/>
</dbReference>
<sequence length="290" mass="31360">MAAAQALLDEVHEDLMADPRDNNTYALGRIGKHNVVIAGLPAGGYGLAPAAATATHLQRSFPAINIGLMVGIGGGVPSKDADIRLGDVVISKPTDKHGGVVQYDFVKAMSNGRIRMGMSDRPPSILHRTISRMQATHLAHARHVMDHVAAMNEKLGEYATGFARPTQKDRLYLSDYEHVDAGSTDCDACDPRATVPRCPRDDNVPVFHYGTIASANTLLKNSKLRDELAQEFGAQCVEMEAAGLMNVFPCLVIRGICDYADSHKNDKWQGFAASVAAAYTKELLLATRFE</sequence>
<dbReference type="Proteomes" id="UP000249363">
    <property type="component" value="Unassembled WGS sequence"/>
</dbReference>
<dbReference type="SUPFAM" id="SSF53167">
    <property type="entry name" value="Purine and uridine phosphorylases"/>
    <property type="match status" value="1"/>
</dbReference>
<dbReference type="PANTHER" id="PTHR46082">
    <property type="entry name" value="ATP/GTP-BINDING PROTEIN-RELATED"/>
    <property type="match status" value="1"/>
</dbReference>
<dbReference type="EMBL" id="MIKG01000002">
    <property type="protein sequence ID" value="RAO65537.1"/>
    <property type="molecule type" value="Genomic_DNA"/>
</dbReference>
<dbReference type="RefSeq" id="XP_040730054.1">
    <property type="nucleotide sequence ID" value="XM_040873597.1"/>
</dbReference>
<feature type="domain" description="Nucleoside phosphorylase" evidence="1">
    <location>
        <begin position="22"/>
        <end position="268"/>
    </location>
</feature>
<dbReference type="Pfam" id="PF01048">
    <property type="entry name" value="PNP_UDP_1"/>
    <property type="match status" value="1"/>
</dbReference>
<dbReference type="InterPro" id="IPR000845">
    <property type="entry name" value="Nucleoside_phosphorylase_d"/>
</dbReference>
<reference evidence="2 3" key="1">
    <citation type="journal article" date="2017" name="Biotechnol. Biofuels">
        <title>Differential beta-glucosidase expression as a function of carbon source availability in Talaromyces amestolkiae: a genomic and proteomic approach.</title>
        <authorList>
            <person name="de Eugenio L.I."/>
            <person name="Mendez-Liter J.A."/>
            <person name="Nieto-Dominguez M."/>
            <person name="Alonso L."/>
            <person name="Gil-Munoz J."/>
            <person name="Barriuso J."/>
            <person name="Prieto A."/>
            <person name="Martinez M.J."/>
        </authorList>
    </citation>
    <scope>NUCLEOTIDE SEQUENCE [LARGE SCALE GENOMIC DNA]</scope>
    <source>
        <strain evidence="2 3">CIB</strain>
    </source>
</reference>
<dbReference type="STRING" id="1196081.A0A364KPQ3"/>
<evidence type="ECO:0000313" key="2">
    <source>
        <dbReference type="EMBL" id="RAO65537.1"/>
    </source>
</evidence>
<dbReference type="GO" id="GO:0009116">
    <property type="term" value="P:nucleoside metabolic process"/>
    <property type="evidence" value="ECO:0007669"/>
    <property type="project" value="InterPro"/>
</dbReference>
<proteinExistence type="predicted"/>
<dbReference type="PANTHER" id="PTHR46082:SF11">
    <property type="entry name" value="AAA+ ATPASE DOMAIN-CONTAINING PROTEIN-RELATED"/>
    <property type="match status" value="1"/>
</dbReference>
<accession>A0A364KPQ3</accession>
<evidence type="ECO:0000313" key="3">
    <source>
        <dbReference type="Proteomes" id="UP000249363"/>
    </source>
</evidence>